<accession>F8GXK4</accession>
<dbReference type="Proteomes" id="UP000006798">
    <property type="component" value="Plasmid pBB1"/>
</dbReference>
<dbReference type="KEGG" id="cnc:CNE_BB1p06540"/>
<dbReference type="EMBL" id="CP002879">
    <property type="protein sequence ID" value="AEI82074.1"/>
    <property type="molecule type" value="Genomic_DNA"/>
</dbReference>
<gene>
    <name evidence="1" type="ordered locus">CNE_BB1p06540</name>
</gene>
<sequence>MPSWLKRTVNAGQNVEFFSFDWRAIETRMTCERG</sequence>
<dbReference type="HOGENOM" id="CLU_3373299_0_0_4"/>
<evidence type="ECO:0000313" key="2">
    <source>
        <dbReference type="Proteomes" id="UP000006798"/>
    </source>
</evidence>
<organism evidence="1 2">
    <name type="scientific">Cupriavidus necator (strain ATCC 43291 / DSM 13513 / CCUG 52238 / LMG 8453 / N-1)</name>
    <name type="common">Ralstonia eutropha</name>
    <dbReference type="NCBI Taxonomy" id="1042878"/>
    <lineage>
        <taxon>Bacteria</taxon>
        <taxon>Pseudomonadati</taxon>
        <taxon>Pseudomonadota</taxon>
        <taxon>Betaproteobacteria</taxon>
        <taxon>Burkholderiales</taxon>
        <taxon>Burkholderiaceae</taxon>
        <taxon>Cupriavidus</taxon>
    </lineage>
</organism>
<geneLocation type="plasmid" evidence="1 2">
    <name>pBB1</name>
</geneLocation>
<name>F8GXK4_CUPNN</name>
<proteinExistence type="predicted"/>
<reference evidence="1 2" key="1">
    <citation type="journal article" date="2011" name="J. Bacteriol.">
        <title>Complete genome sequence of the type strain Cupriavidus necator N-1.</title>
        <authorList>
            <person name="Poehlein A."/>
            <person name="Kusian B."/>
            <person name="Friedrich B."/>
            <person name="Daniel R."/>
            <person name="Bowien B."/>
        </authorList>
    </citation>
    <scope>NUCLEOTIDE SEQUENCE [LARGE SCALE GENOMIC DNA]</scope>
    <source>
        <strain evidence="2">ATCC 43291 / DSM 13513 / CCUG 52238 / LMG 8453 / N-1</strain>
        <plasmid evidence="1 2">pBB1</plasmid>
    </source>
</reference>
<keyword evidence="1" id="KW-0614">Plasmid</keyword>
<evidence type="ECO:0000313" key="1">
    <source>
        <dbReference type="EMBL" id="AEI82074.1"/>
    </source>
</evidence>
<dbReference type="AlphaFoldDB" id="F8GXK4"/>
<protein>
    <submittedName>
        <fullName evidence="1">Uncharacterized protein</fullName>
    </submittedName>
</protein>